<name>A0A0U2NEL2_9GAMM</name>
<evidence type="ECO:0000256" key="1">
    <source>
        <dbReference type="SAM" id="Phobius"/>
    </source>
</evidence>
<dbReference type="EMBL" id="CP011034">
    <property type="protein sequence ID" value="ALS32051.1"/>
    <property type="molecule type" value="Genomic_DNA"/>
</dbReference>
<keyword evidence="1" id="KW-0472">Membrane</keyword>
<feature type="transmembrane region" description="Helical" evidence="1">
    <location>
        <begin position="12"/>
        <end position="35"/>
    </location>
</feature>
<dbReference type="Proteomes" id="UP000065261">
    <property type="component" value="Chromosome I"/>
</dbReference>
<accession>A0A0U2NEL2</accession>
<evidence type="ECO:0000313" key="2">
    <source>
        <dbReference type="EMBL" id="ALS32051.1"/>
    </source>
</evidence>
<feature type="transmembrane region" description="Helical" evidence="1">
    <location>
        <begin position="41"/>
        <end position="65"/>
    </location>
</feature>
<keyword evidence="1" id="KW-1133">Transmembrane helix</keyword>
<dbReference type="AlphaFoldDB" id="A0A0U2NEL2"/>
<gene>
    <name evidence="2" type="ORF">PTRA_a0728</name>
</gene>
<evidence type="ECO:0008006" key="4">
    <source>
        <dbReference type="Google" id="ProtNLM"/>
    </source>
</evidence>
<dbReference type="OrthoDB" id="346283at2"/>
<keyword evidence="1" id="KW-0812">Transmembrane</keyword>
<protein>
    <recommendedName>
        <fullName evidence="4">Phage abortive infection protein</fullName>
    </recommendedName>
</protein>
<dbReference type="PATRIC" id="fig|1315283.4.peg.649"/>
<dbReference type="RefSeq" id="WP_058372674.1">
    <property type="nucleotide sequence ID" value="NZ_CP011034.1"/>
</dbReference>
<sequence length="259" mass="30619">MCKFLNKPLNVYLFIVTFFLIIGLPYIIKFGFGFWDTQSEWGVMATYFGGMLSPVLAFFTVIILIQTNGKNQRAHRSVLRQNARHHQQVVSQVEQQLFNSLFAQLASDLEKSVEKKLESDSSYFTKITDELCDIEPSEIEFNIDEFYSEQASKIIKSEKYQGVFEKESELFALLFEEVIELAKKSRHSQEITEKYFYRLRGYLTKEQSFWINVYAEQCCENYKSLKKYQWEDMRYFPSFEEPEKLKDKINSIRDGISNN</sequence>
<reference evidence="2 3" key="1">
    <citation type="submission" date="2015-03" db="EMBL/GenBank/DDBJ databases">
        <authorList>
            <person name="Murphy D."/>
        </authorList>
    </citation>
    <scope>NUCLEOTIDE SEQUENCE [LARGE SCALE GENOMIC DNA]</scope>
    <source>
        <strain evidence="2 3">KMM 520</strain>
    </source>
</reference>
<dbReference type="KEGG" id="ptn:PTRA_a0728"/>
<organism evidence="2">
    <name type="scientific">Pseudoalteromonas translucida KMM 520</name>
    <dbReference type="NCBI Taxonomy" id="1315283"/>
    <lineage>
        <taxon>Bacteria</taxon>
        <taxon>Pseudomonadati</taxon>
        <taxon>Pseudomonadota</taxon>
        <taxon>Gammaproteobacteria</taxon>
        <taxon>Alteromonadales</taxon>
        <taxon>Pseudoalteromonadaceae</taxon>
        <taxon>Pseudoalteromonas</taxon>
    </lineage>
</organism>
<proteinExistence type="predicted"/>
<evidence type="ECO:0000313" key="3">
    <source>
        <dbReference type="Proteomes" id="UP000065261"/>
    </source>
</evidence>